<dbReference type="InterPro" id="IPR036640">
    <property type="entry name" value="ABC1_TM_sf"/>
</dbReference>
<dbReference type="GO" id="GO:0140359">
    <property type="term" value="F:ABC-type transporter activity"/>
    <property type="evidence" value="ECO:0007669"/>
    <property type="project" value="InterPro"/>
</dbReference>
<proteinExistence type="inferred from homology"/>
<dbReference type="EMBL" id="DS472837">
    <property type="protein sequence ID" value="EDO27639.1"/>
    <property type="molecule type" value="Genomic_DNA"/>
</dbReference>
<dbReference type="GO" id="GO:0016020">
    <property type="term" value="C:membrane"/>
    <property type="evidence" value="ECO:0007669"/>
    <property type="project" value="UniProtKB-SubCell"/>
</dbReference>
<keyword evidence="5" id="KW-0547">Nucleotide-binding</keyword>
<dbReference type="SUPFAM" id="SSF90123">
    <property type="entry name" value="ABC transporter transmembrane region"/>
    <property type="match status" value="1"/>
</dbReference>
<dbReference type="GO" id="GO:0005524">
    <property type="term" value="F:ATP binding"/>
    <property type="evidence" value="ECO:0007669"/>
    <property type="project" value="UniProtKB-KW"/>
</dbReference>
<keyword evidence="3" id="KW-0813">Transport</keyword>
<dbReference type="PANTHER" id="PTHR24223">
    <property type="entry name" value="ATP-BINDING CASSETTE SUB-FAMILY C"/>
    <property type="match status" value="1"/>
</dbReference>
<reference evidence="11 12" key="1">
    <citation type="journal article" date="2007" name="Science">
        <title>Sea anemone genome reveals ancestral eumetazoan gene repertoire and genomic organization.</title>
        <authorList>
            <person name="Putnam N.H."/>
            <person name="Srivastava M."/>
            <person name="Hellsten U."/>
            <person name="Dirks B."/>
            <person name="Chapman J."/>
            <person name="Salamov A."/>
            <person name="Terry A."/>
            <person name="Shapiro H."/>
            <person name="Lindquist E."/>
            <person name="Kapitonov V.V."/>
            <person name="Jurka J."/>
            <person name="Genikhovich G."/>
            <person name="Grigoriev I.V."/>
            <person name="Lucas S.M."/>
            <person name="Steele R.E."/>
            <person name="Finnerty J.R."/>
            <person name="Technau U."/>
            <person name="Martindale M.Q."/>
            <person name="Rokhsar D.S."/>
        </authorList>
    </citation>
    <scope>NUCLEOTIDE SEQUENCE [LARGE SCALE GENOMIC DNA]</scope>
    <source>
        <strain evidence="12">CH2 X CH6</strain>
    </source>
</reference>
<dbReference type="OMA" id="PIFANYW"/>
<dbReference type="HOGENOM" id="CLU_1998286_0_0_1"/>
<keyword evidence="7 9" id="KW-1133">Transmembrane helix</keyword>
<dbReference type="eggNOG" id="KOG0054">
    <property type="taxonomic scope" value="Eukaryota"/>
</dbReference>
<accession>A7T8P6</accession>
<keyword evidence="4 9" id="KW-0812">Transmembrane</keyword>
<keyword evidence="12" id="KW-1185">Reference proteome</keyword>
<evidence type="ECO:0000313" key="12">
    <source>
        <dbReference type="Proteomes" id="UP000001593"/>
    </source>
</evidence>
<dbReference type="PANTHER" id="PTHR24223:SF456">
    <property type="entry name" value="MULTIDRUG RESISTANCE-ASSOCIATED PROTEIN LETHAL(2)03659"/>
    <property type="match status" value="1"/>
</dbReference>
<dbReference type="InParanoid" id="A7T8P6"/>
<name>A7T8P6_NEMVE</name>
<evidence type="ECO:0000256" key="8">
    <source>
        <dbReference type="ARBA" id="ARBA00023136"/>
    </source>
</evidence>
<protein>
    <recommendedName>
        <fullName evidence="10">ABC transmembrane type-1 domain-containing protein</fullName>
    </recommendedName>
</protein>
<evidence type="ECO:0000256" key="2">
    <source>
        <dbReference type="ARBA" id="ARBA00009726"/>
    </source>
</evidence>
<dbReference type="InterPro" id="IPR050173">
    <property type="entry name" value="ABC_transporter_C-like"/>
</dbReference>
<evidence type="ECO:0000256" key="4">
    <source>
        <dbReference type="ARBA" id="ARBA00022692"/>
    </source>
</evidence>
<dbReference type="PROSITE" id="PS50929">
    <property type="entry name" value="ABC_TM1F"/>
    <property type="match status" value="1"/>
</dbReference>
<dbReference type="Proteomes" id="UP000001593">
    <property type="component" value="Unassembled WGS sequence"/>
</dbReference>
<evidence type="ECO:0000259" key="10">
    <source>
        <dbReference type="PROSITE" id="PS50929"/>
    </source>
</evidence>
<evidence type="ECO:0000256" key="5">
    <source>
        <dbReference type="ARBA" id="ARBA00022741"/>
    </source>
</evidence>
<dbReference type="Pfam" id="PF00664">
    <property type="entry name" value="ABC_membrane"/>
    <property type="match status" value="1"/>
</dbReference>
<sequence>HNKMAESLLHALVQFFDRTPTGIIINRFSADVGRIDNELPMKFSFLVVGLDIVVYTIVPIFANYWLAIVVILPLFLFVYYGVRFQRALCESTRLESLARSPVFSHIDNTLEGLNTIHLHGASDVF</sequence>
<evidence type="ECO:0000313" key="11">
    <source>
        <dbReference type="EMBL" id="EDO27639.1"/>
    </source>
</evidence>
<organism evidence="11 12">
    <name type="scientific">Nematostella vectensis</name>
    <name type="common">Starlet sea anemone</name>
    <dbReference type="NCBI Taxonomy" id="45351"/>
    <lineage>
        <taxon>Eukaryota</taxon>
        <taxon>Metazoa</taxon>
        <taxon>Cnidaria</taxon>
        <taxon>Anthozoa</taxon>
        <taxon>Hexacorallia</taxon>
        <taxon>Actiniaria</taxon>
        <taxon>Edwardsiidae</taxon>
        <taxon>Nematostella</taxon>
    </lineage>
</organism>
<dbReference type="InterPro" id="IPR011527">
    <property type="entry name" value="ABC1_TM_dom"/>
</dbReference>
<dbReference type="PhylomeDB" id="A7T8P6"/>
<dbReference type="KEGG" id="nve:5497963"/>
<gene>
    <name evidence="11" type="ORF">NEMVEDRAFT_v1g47270</name>
</gene>
<evidence type="ECO:0000256" key="7">
    <source>
        <dbReference type="ARBA" id="ARBA00022989"/>
    </source>
</evidence>
<feature type="domain" description="ABC transmembrane type-1" evidence="10">
    <location>
        <begin position="1"/>
        <end position="125"/>
    </location>
</feature>
<evidence type="ECO:0000256" key="1">
    <source>
        <dbReference type="ARBA" id="ARBA00004141"/>
    </source>
</evidence>
<dbReference type="AlphaFoldDB" id="A7T8P6"/>
<feature type="non-terminal residue" evidence="11">
    <location>
        <position position="125"/>
    </location>
</feature>
<feature type="transmembrane region" description="Helical" evidence="9">
    <location>
        <begin position="64"/>
        <end position="82"/>
    </location>
</feature>
<comment type="similarity">
    <text evidence="2">Belongs to the ABC transporter superfamily. ABCC family. Conjugate transporter (TC 3.A.1.208) subfamily.</text>
</comment>
<keyword evidence="6" id="KW-0067">ATP-binding</keyword>
<evidence type="ECO:0000256" key="9">
    <source>
        <dbReference type="SAM" id="Phobius"/>
    </source>
</evidence>
<evidence type="ECO:0000256" key="6">
    <source>
        <dbReference type="ARBA" id="ARBA00022840"/>
    </source>
</evidence>
<feature type="non-terminal residue" evidence="11">
    <location>
        <position position="1"/>
    </location>
</feature>
<comment type="subcellular location">
    <subcellularLocation>
        <location evidence="1">Membrane</location>
        <topology evidence="1">Multi-pass membrane protein</topology>
    </subcellularLocation>
</comment>
<dbReference type="STRING" id="45351.A7T8P6"/>
<evidence type="ECO:0000256" key="3">
    <source>
        <dbReference type="ARBA" id="ARBA00022448"/>
    </source>
</evidence>
<dbReference type="Gene3D" id="1.20.1560.10">
    <property type="entry name" value="ABC transporter type 1, transmembrane domain"/>
    <property type="match status" value="1"/>
</dbReference>
<keyword evidence="8 9" id="KW-0472">Membrane</keyword>